<dbReference type="Pfam" id="PF04212">
    <property type="entry name" value="MIT"/>
    <property type="match status" value="1"/>
</dbReference>
<dbReference type="InterPro" id="IPR038113">
    <property type="entry name" value="MITD1_C_sf"/>
</dbReference>
<dbReference type="EnsemblMetazoa" id="CapteT168922">
    <property type="protein sequence ID" value="CapteP168922"/>
    <property type="gene ID" value="CapteG168922"/>
</dbReference>
<dbReference type="InterPro" id="IPR032341">
    <property type="entry name" value="MITD1_C"/>
</dbReference>
<evidence type="ECO:0000259" key="1">
    <source>
        <dbReference type="SMART" id="SM00745"/>
    </source>
</evidence>
<accession>R7TJN8</accession>
<reference evidence="4" key="3">
    <citation type="submission" date="2015-06" db="UniProtKB">
        <authorList>
            <consortium name="EnsemblMetazoa"/>
        </authorList>
    </citation>
    <scope>IDENTIFICATION</scope>
</reference>
<reference evidence="2 5" key="2">
    <citation type="journal article" date="2013" name="Nature">
        <title>Insights into bilaterian evolution from three spiralian genomes.</title>
        <authorList>
            <person name="Simakov O."/>
            <person name="Marletaz F."/>
            <person name="Cho S.J."/>
            <person name="Edsinger-Gonzales E."/>
            <person name="Havlak P."/>
            <person name="Hellsten U."/>
            <person name="Kuo D.H."/>
            <person name="Larsson T."/>
            <person name="Lv J."/>
            <person name="Arendt D."/>
            <person name="Savage R."/>
            <person name="Osoegawa K."/>
            <person name="de Jong P."/>
            <person name="Grimwood J."/>
            <person name="Chapman J.A."/>
            <person name="Shapiro H."/>
            <person name="Aerts A."/>
            <person name="Otillar R.P."/>
            <person name="Terry A.Y."/>
            <person name="Boore J.L."/>
            <person name="Grigoriev I.V."/>
            <person name="Lindberg D.R."/>
            <person name="Seaver E.C."/>
            <person name="Weisblat D.A."/>
            <person name="Putnam N.H."/>
            <person name="Rokhsar D.S."/>
        </authorList>
    </citation>
    <scope>NUCLEOTIDE SEQUENCE</scope>
    <source>
        <strain evidence="2 5">I ESC-2004</strain>
    </source>
</reference>
<name>R7TJN8_CAPTE</name>
<dbReference type="FunCoup" id="R7TJN8">
    <property type="interactions" value="1222"/>
</dbReference>
<dbReference type="Proteomes" id="UP000014760">
    <property type="component" value="Unassembled WGS sequence"/>
</dbReference>
<dbReference type="Gene3D" id="3.30.870.30">
    <property type="entry name" value="MITD, C-terminal phospholipase D-like domain"/>
    <property type="match status" value="1"/>
</dbReference>
<organism evidence="2">
    <name type="scientific">Capitella teleta</name>
    <name type="common">Polychaete worm</name>
    <dbReference type="NCBI Taxonomy" id="283909"/>
    <lineage>
        <taxon>Eukaryota</taxon>
        <taxon>Metazoa</taxon>
        <taxon>Spiralia</taxon>
        <taxon>Lophotrochozoa</taxon>
        <taxon>Annelida</taxon>
        <taxon>Polychaeta</taxon>
        <taxon>Sedentaria</taxon>
        <taxon>Scolecida</taxon>
        <taxon>Capitellidae</taxon>
        <taxon>Capitella</taxon>
    </lineage>
</organism>
<dbReference type="CDD" id="cd02685">
    <property type="entry name" value="MIT_C"/>
    <property type="match status" value="1"/>
</dbReference>
<dbReference type="PANTHER" id="PTHR21222:SF1">
    <property type="entry name" value="MIT DOMAIN-CONTAINING PROTEIN 1"/>
    <property type="match status" value="1"/>
</dbReference>
<dbReference type="SUPFAM" id="SSF116846">
    <property type="entry name" value="MIT domain"/>
    <property type="match status" value="1"/>
</dbReference>
<dbReference type="SMART" id="SM00745">
    <property type="entry name" value="MIT"/>
    <property type="match status" value="1"/>
</dbReference>
<reference evidence="5" key="1">
    <citation type="submission" date="2012-12" db="EMBL/GenBank/DDBJ databases">
        <authorList>
            <person name="Hellsten U."/>
            <person name="Grimwood J."/>
            <person name="Chapman J.A."/>
            <person name="Shapiro H."/>
            <person name="Aerts A."/>
            <person name="Otillar R.P."/>
            <person name="Terry A.Y."/>
            <person name="Boore J.L."/>
            <person name="Simakov O."/>
            <person name="Marletaz F."/>
            <person name="Cho S.-J."/>
            <person name="Edsinger-Gonzales E."/>
            <person name="Havlak P."/>
            <person name="Kuo D.-H."/>
            <person name="Larsson T."/>
            <person name="Lv J."/>
            <person name="Arendt D."/>
            <person name="Savage R."/>
            <person name="Osoegawa K."/>
            <person name="de Jong P."/>
            <person name="Lindberg D.R."/>
            <person name="Seaver E.C."/>
            <person name="Weisblat D.A."/>
            <person name="Putnam N.H."/>
            <person name="Grigoriev I.V."/>
            <person name="Rokhsar D.S."/>
        </authorList>
    </citation>
    <scope>NUCLEOTIDE SEQUENCE</scope>
    <source>
        <strain evidence="5">I ESC-2004</strain>
    </source>
</reference>
<gene>
    <name evidence="2" type="ORF">CAPTEDRAFT_154892</name>
    <name evidence="3" type="ORF">CAPTEDRAFT_168922</name>
</gene>
<dbReference type="OMA" id="FYKASNP"/>
<dbReference type="InterPro" id="IPR007330">
    <property type="entry name" value="MIT_dom"/>
</dbReference>
<dbReference type="InterPro" id="IPR052817">
    <property type="entry name" value="MIT_domain_contain_protein1"/>
</dbReference>
<dbReference type="STRING" id="283909.R7TJN8"/>
<sequence>MAETAAVSLITRAVELDAEGRYDESLTFYQTGIQQLLAASKGITDPNKKIHFRKKVEEYMERAEKLKSYICRIKEAGKFHEQIQIAANATGYGYRRLFGRLLDPMLTSVEVEDPYIRNHHQILNFLRFCEVLVNSEAQVKSITLLTGRDENPTQQREQHSKLEEIAKSLQQRNIALSVKYSSTLHDREIRFNNGWIAKIGRGLDYFKAPAGKFALGQFDLDLRQCHATTVDIFHTQYTKSADSAS</sequence>
<dbReference type="EMBL" id="KB298201">
    <property type="protein sequence ID" value="ELU09533.1"/>
    <property type="molecule type" value="Genomic_DNA"/>
</dbReference>
<proteinExistence type="predicted"/>
<evidence type="ECO:0000313" key="4">
    <source>
        <dbReference type="EnsemblMetazoa" id="CapteP154892"/>
    </source>
</evidence>
<protein>
    <recommendedName>
        <fullName evidence="1">MIT domain-containing protein</fullName>
    </recommendedName>
</protein>
<evidence type="ECO:0000313" key="3">
    <source>
        <dbReference type="EMBL" id="ELU09533.1"/>
    </source>
</evidence>
<keyword evidence="5" id="KW-1185">Reference proteome</keyword>
<dbReference type="EMBL" id="KB309538">
    <property type="protein sequence ID" value="ELT94043.1"/>
    <property type="molecule type" value="Genomic_DNA"/>
</dbReference>
<dbReference type="Pfam" id="PF16565">
    <property type="entry name" value="MIT_C"/>
    <property type="match status" value="1"/>
</dbReference>
<dbReference type="PANTHER" id="PTHR21222">
    <property type="entry name" value="MIT DOMAIN-CONTAINING PROTEIN 1"/>
    <property type="match status" value="1"/>
</dbReference>
<feature type="domain" description="MIT" evidence="1">
    <location>
        <begin position="1"/>
        <end position="77"/>
    </location>
</feature>
<dbReference type="EMBL" id="AMQN01021153">
    <property type="status" value="NOT_ANNOTATED_CDS"/>
    <property type="molecule type" value="Genomic_DNA"/>
</dbReference>
<dbReference type="EnsemblMetazoa" id="CapteT154892">
    <property type="protein sequence ID" value="CapteP154892"/>
    <property type="gene ID" value="CapteG154892"/>
</dbReference>
<dbReference type="HOGENOM" id="CLU_088713_1_0_1"/>
<dbReference type="InterPro" id="IPR036181">
    <property type="entry name" value="MIT_dom_sf"/>
</dbReference>
<dbReference type="OrthoDB" id="19553at2759"/>
<evidence type="ECO:0000313" key="5">
    <source>
        <dbReference type="Proteomes" id="UP000014760"/>
    </source>
</evidence>
<evidence type="ECO:0000313" key="2">
    <source>
        <dbReference type="EMBL" id="ELT94043.1"/>
    </source>
</evidence>
<dbReference type="Gene3D" id="1.20.58.80">
    <property type="entry name" value="Phosphotransferase system, lactose/cellobiose-type IIA subunit"/>
    <property type="match status" value="1"/>
</dbReference>
<dbReference type="AlphaFoldDB" id="R7TJN8"/>
<dbReference type="EMBL" id="AMQN01002564">
    <property type="status" value="NOT_ANNOTATED_CDS"/>
    <property type="molecule type" value="Genomic_DNA"/>
</dbReference>